<feature type="domain" description="UspA" evidence="3">
    <location>
        <begin position="25"/>
        <end position="158"/>
    </location>
</feature>
<evidence type="ECO:0000259" key="3">
    <source>
        <dbReference type="Pfam" id="PF00582"/>
    </source>
</evidence>
<dbReference type="RefSeq" id="WP_396640138.1">
    <property type="nucleotide sequence ID" value="NZ_JBIQWL010000002.1"/>
</dbReference>
<dbReference type="PANTHER" id="PTHR46268:SF6">
    <property type="entry name" value="UNIVERSAL STRESS PROTEIN UP12"/>
    <property type="match status" value="1"/>
</dbReference>
<keyword evidence="5" id="KW-1185">Reference proteome</keyword>
<protein>
    <submittedName>
        <fullName evidence="4">Universal stress protein</fullName>
    </submittedName>
</protein>
<dbReference type="InterPro" id="IPR006016">
    <property type="entry name" value="UspA"/>
</dbReference>
<dbReference type="Proteomes" id="UP001610861">
    <property type="component" value="Unassembled WGS sequence"/>
</dbReference>
<dbReference type="InterPro" id="IPR006015">
    <property type="entry name" value="Universal_stress_UspA"/>
</dbReference>
<comment type="similarity">
    <text evidence="1">Belongs to the universal stress protein A family.</text>
</comment>
<dbReference type="Gene3D" id="3.40.50.620">
    <property type="entry name" value="HUPs"/>
    <property type="match status" value="1"/>
</dbReference>
<evidence type="ECO:0000313" key="4">
    <source>
        <dbReference type="EMBL" id="MFH8250205.1"/>
    </source>
</evidence>
<accession>A0ABW7Q5S6</accession>
<proteinExistence type="inferred from homology"/>
<dbReference type="CDD" id="cd00293">
    <property type="entry name" value="USP-like"/>
    <property type="match status" value="1"/>
</dbReference>
<evidence type="ECO:0000256" key="1">
    <source>
        <dbReference type="ARBA" id="ARBA00008791"/>
    </source>
</evidence>
<dbReference type="Pfam" id="PF00582">
    <property type="entry name" value="Usp"/>
    <property type="match status" value="1"/>
</dbReference>
<name>A0ABW7Q5S6_9MICO</name>
<feature type="region of interest" description="Disordered" evidence="2">
    <location>
        <begin position="1"/>
        <end position="23"/>
    </location>
</feature>
<dbReference type="EMBL" id="JBIQWL010000002">
    <property type="protein sequence ID" value="MFH8250205.1"/>
    <property type="molecule type" value="Genomic_DNA"/>
</dbReference>
<sequence length="158" mass="16797">MAAAESEAVGEAPEPLQPRARPGLLVGVDGSRESFDALAVAVDMAPKLNLPLHALVVWDLATTLYDDYFTPDAVSQPRDDASRVVRVIRKTFFPTGEPPWFTVGTERGRPAAVLLRHSAECEILVVGRRGHGGFTGLLLGSVSGACVSHSKCPVLVVP</sequence>
<evidence type="ECO:0000313" key="5">
    <source>
        <dbReference type="Proteomes" id="UP001610861"/>
    </source>
</evidence>
<organism evidence="4 5">
    <name type="scientific">Microbacterium alkaliflavum</name>
    <dbReference type="NCBI Taxonomy" id="3248839"/>
    <lineage>
        <taxon>Bacteria</taxon>
        <taxon>Bacillati</taxon>
        <taxon>Actinomycetota</taxon>
        <taxon>Actinomycetes</taxon>
        <taxon>Micrococcales</taxon>
        <taxon>Microbacteriaceae</taxon>
        <taxon>Microbacterium</taxon>
    </lineage>
</organism>
<dbReference type="SUPFAM" id="SSF52402">
    <property type="entry name" value="Adenine nucleotide alpha hydrolases-like"/>
    <property type="match status" value="1"/>
</dbReference>
<gene>
    <name evidence="4" type="ORF">ACH3VR_07560</name>
</gene>
<reference evidence="4 5" key="1">
    <citation type="submission" date="2024-09" db="EMBL/GenBank/DDBJ databases">
        <authorList>
            <person name="Pan X."/>
        </authorList>
    </citation>
    <scope>NUCLEOTIDE SEQUENCE [LARGE SCALE GENOMIC DNA]</scope>
    <source>
        <strain evidence="4 5">B2969</strain>
    </source>
</reference>
<evidence type="ECO:0000256" key="2">
    <source>
        <dbReference type="SAM" id="MobiDB-lite"/>
    </source>
</evidence>
<dbReference type="InterPro" id="IPR014729">
    <property type="entry name" value="Rossmann-like_a/b/a_fold"/>
</dbReference>
<dbReference type="PRINTS" id="PR01438">
    <property type="entry name" value="UNVRSLSTRESS"/>
</dbReference>
<dbReference type="PANTHER" id="PTHR46268">
    <property type="entry name" value="STRESS RESPONSE PROTEIN NHAX"/>
    <property type="match status" value="1"/>
</dbReference>
<comment type="caution">
    <text evidence="4">The sequence shown here is derived from an EMBL/GenBank/DDBJ whole genome shotgun (WGS) entry which is preliminary data.</text>
</comment>